<reference evidence="4" key="2">
    <citation type="submission" date="2023-11" db="UniProtKB">
        <authorList>
            <consortium name="WormBaseParasite"/>
        </authorList>
    </citation>
    <scope>IDENTIFICATION</scope>
</reference>
<dbReference type="Proteomes" id="UP000050795">
    <property type="component" value="Unassembled WGS sequence"/>
</dbReference>
<proteinExistence type="predicted"/>
<sequence>MSERPKFYSSNLITLHNPNNNNYYYPDGIRLKYITEQVVLEKSTSSFENKGKMRSYSWSKYSSVNKESDQCESTNNTKKEDEYKEPDSGRPSDCEFNIPFDDIKLVDCLLKGERKAIYKGYWHGEVDVHIFENLSRLERRRFWQDVTRLMMTRHENIALFMGVCVEPPNFAIVTSSCTGVSLYTKLHIKREKLSHSIRLHLLRQIANAITYLHSRTNPIVVRRLSSKNIFLRPKMNLYLTDYSTEDCDYQVPGFVPIQLDCIKYIAPELLLTVEEDIIKLCGETYGCCGGGGGSSAGGGSTSQMPIEWNDDPGETTTTTTHLYPAVKSEQTSKQPILGYIMKLSNPSSELHMTDNNATQDSEILKSWPNLLGLGKNHQSTGSSSSSSTSQLTKKSISLPNLYTNRHTLEDSLKLPYKSVKYISLHKASFIKAIRQFCTTSKQYKIVVKTIYIPVTEFTTSTDIFAFGTIIFELNTRCYPFEEFDICEYIQYLRAGERDEGGEHCIPRSVKNLMQSCWSGDPTKRPSMNTISQELVRSHILYKRQNSDPVPKRSTRYPVNGF</sequence>
<evidence type="ECO:0000313" key="4">
    <source>
        <dbReference type="WBParaSite" id="TREG1_39550.1"/>
    </source>
</evidence>
<evidence type="ECO:0000256" key="1">
    <source>
        <dbReference type="SAM" id="MobiDB-lite"/>
    </source>
</evidence>
<protein>
    <recommendedName>
        <fullName evidence="2">Protein kinase domain-containing protein</fullName>
    </recommendedName>
</protein>
<organism evidence="3 4">
    <name type="scientific">Trichobilharzia regenti</name>
    <name type="common">Nasal bird schistosome</name>
    <dbReference type="NCBI Taxonomy" id="157069"/>
    <lineage>
        <taxon>Eukaryota</taxon>
        <taxon>Metazoa</taxon>
        <taxon>Spiralia</taxon>
        <taxon>Lophotrochozoa</taxon>
        <taxon>Platyhelminthes</taxon>
        <taxon>Trematoda</taxon>
        <taxon>Digenea</taxon>
        <taxon>Strigeidida</taxon>
        <taxon>Schistosomatoidea</taxon>
        <taxon>Schistosomatidae</taxon>
        <taxon>Trichobilharzia</taxon>
    </lineage>
</organism>
<dbReference type="InterPro" id="IPR001245">
    <property type="entry name" value="Ser-Thr/Tyr_kinase_cat_dom"/>
</dbReference>
<dbReference type="InterPro" id="IPR000719">
    <property type="entry name" value="Prot_kinase_dom"/>
</dbReference>
<dbReference type="PANTHER" id="PTHR44329:SF253">
    <property type="entry name" value="KINASE SUPPRESSOR OF RAS 2"/>
    <property type="match status" value="1"/>
</dbReference>
<dbReference type="AlphaFoldDB" id="A0AA85JM49"/>
<dbReference type="Gene3D" id="3.30.200.20">
    <property type="entry name" value="Phosphorylase Kinase, domain 1"/>
    <property type="match status" value="1"/>
</dbReference>
<dbReference type="GO" id="GO:0005524">
    <property type="term" value="F:ATP binding"/>
    <property type="evidence" value="ECO:0007669"/>
    <property type="project" value="InterPro"/>
</dbReference>
<accession>A0AA85JM49</accession>
<dbReference type="Gene3D" id="1.10.510.10">
    <property type="entry name" value="Transferase(Phosphotransferase) domain 1"/>
    <property type="match status" value="2"/>
</dbReference>
<name>A0AA85JM49_TRIRE</name>
<dbReference type="InterPro" id="IPR011009">
    <property type="entry name" value="Kinase-like_dom_sf"/>
</dbReference>
<dbReference type="GO" id="GO:0004674">
    <property type="term" value="F:protein serine/threonine kinase activity"/>
    <property type="evidence" value="ECO:0007669"/>
    <property type="project" value="TreeGrafter"/>
</dbReference>
<feature type="region of interest" description="Disordered" evidence="1">
    <location>
        <begin position="68"/>
        <end position="90"/>
    </location>
</feature>
<evidence type="ECO:0000259" key="2">
    <source>
        <dbReference type="PROSITE" id="PS50011"/>
    </source>
</evidence>
<dbReference type="Pfam" id="PF07714">
    <property type="entry name" value="PK_Tyr_Ser-Thr"/>
    <property type="match status" value="2"/>
</dbReference>
<dbReference type="WBParaSite" id="TREG1_39550.1">
    <property type="protein sequence ID" value="TREG1_39550.1"/>
    <property type="gene ID" value="TREG1_39550"/>
</dbReference>
<dbReference type="PROSITE" id="PS50011">
    <property type="entry name" value="PROTEIN_KINASE_DOM"/>
    <property type="match status" value="1"/>
</dbReference>
<evidence type="ECO:0000313" key="3">
    <source>
        <dbReference type="Proteomes" id="UP000050795"/>
    </source>
</evidence>
<feature type="compositionally biased region" description="Basic and acidic residues" evidence="1">
    <location>
        <begin position="77"/>
        <end position="90"/>
    </location>
</feature>
<keyword evidence="3" id="KW-1185">Reference proteome</keyword>
<feature type="domain" description="Protein kinase" evidence="2">
    <location>
        <begin position="103"/>
        <end position="541"/>
    </location>
</feature>
<dbReference type="InterPro" id="IPR051681">
    <property type="entry name" value="Ser/Thr_Kinases-Pseudokinases"/>
</dbReference>
<reference evidence="3" key="1">
    <citation type="submission" date="2022-06" db="EMBL/GenBank/DDBJ databases">
        <authorList>
            <person name="Berger JAMES D."/>
            <person name="Berger JAMES D."/>
        </authorList>
    </citation>
    <scope>NUCLEOTIDE SEQUENCE [LARGE SCALE GENOMIC DNA]</scope>
</reference>
<dbReference type="SUPFAM" id="SSF56112">
    <property type="entry name" value="Protein kinase-like (PK-like)"/>
    <property type="match status" value="2"/>
</dbReference>
<dbReference type="PANTHER" id="PTHR44329">
    <property type="entry name" value="SERINE/THREONINE-PROTEIN KINASE TNNI3K-RELATED"/>
    <property type="match status" value="1"/>
</dbReference>